<dbReference type="CDD" id="cd06587">
    <property type="entry name" value="VOC"/>
    <property type="match status" value="1"/>
</dbReference>
<accession>A0A5B8YEQ3</accession>
<dbReference type="InterPro" id="IPR029068">
    <property type="entry name" value="Glyas_Bleomycin-R_OHBP_Dase"/>
</dbReference>
<dbReference type="OrthoDB" id="2703022at2"/>
<protein>
    <submittedName>
        <fullName evidence="2">VOC family protein</fullName>
    </submittedName>
</protein>
<dbReference type="Gene3D" id="3.10.180.10">
    <property type="entry name" value="2,3-Dihydroxybiphenyl 1,2-Dioxygenase, domain 1"/>
    <property type="match status" value="1"/>
</dbReference>
<evidence type="ECO:0000313" key="2">
    <source>
        <dbReference type="EMBL" id="QED36380.1"/>
    </source>
</evidence>
<feature type="domain" description="VOC" evidence="1">
    <location>
        <begin position="2"/>
        <end position="114"/>
    </location>
</feature>
<evidence type="ECO:0000313" key="3">
    <source>
        <dbReference type="Proteomes" id="UP000321954"/>
    </source>
</evidence>
<gene>
    <name evidence="2" type="ORF">FK178_00980</name>
</gene>
<dbReference type="RefSeq" id="WP_146830130.1">
    <property type="nucleotide sequence ID" value="NZ_CP042476.1"/>
</dbReference>
<proteinExistence type="predicted"/>
<dbReference type="AlphaFoldDB" id="A0A5B8YEQ3"/>
<dbReference type="KEGG" id="anp:FK178_00980"/>
<keyword evidence="3" id="KW-1185">Reference proteome</keyword>
<reference evidence="2 3" key="1">
    <citation type="submission" date="2019-08" db="EMBL/GenBank/DDBJ databases">
        <title>Antarcticibacterium arcticum sp. nov., a bacterium isolated from marine sediment of the Canadian Beaufort Sea.</title>
        <authorList>
            <person name="Lee Y.M."/>
            <person name="Baek K."/>
            <person name="Lee D.-H."/>
            <person name="Shin S.C."/>
            <person name="Jin Y.K."/>
            <person name="Park Y."/>
        </authorList>
    </citation>
    <scope>NUCLEOTIDE SEQUENCE [LARGE SCALE GENOMIC DNA]</scope>
    <source>
        <strain evidence="2 3">PAMC 28998</strain>
    </source>
</reference>
<dbReference type="SUPFAM" id="SSF54593">
    <property type="entry name" value="Glyoxalase/Bleomycin resistance protein/Dihydroxybiphenyl dioxygenase"/>
    <property type="match status" value="1"/>
</dbReference>
<name>A0A5B8YEQ3_9FLAO</name>
<dbReference type="EMBL" id="CP042476">
    <property type="protein sequence ID" value="QED36380.1"/>
    <property type="molecule type" value="Genomic_DNA"/>
</dbReference>
<evidence type="ECO:0000259" key="1">
    <source>
        <dbReference type="PROSITE" id="PS51819"/>
    </source>
</evidence>
<dbReference type="PROSITE" id="PS51819">
    <property type="entry name" value="VOC"/>
    <property type="match status" value="1"/>
</dbReference>
<organism evidence="2 3">
    <name type="scientific">Antarcticibacterium arcticum</name>
    <dbReference type="NCBI Taxonomy" id="2585771"/>
    <lineage>
        <taxon>Bacteria</taxon>
        <taxon>Pseudomonadati</taxon>
        <taxon>Bacteroidota</taxon>
        <taxon>Flavobacteriia</taxon>
        <taxon>Flavobacteriales</taxon>
        <taxon>Flavobacteriaceae</taxon>
        <taxon>Antarcticibacterium</taxon>
    </lineage>
</organism>
<sequence>MKIKRLEIKTGNINAQLDFYRNVMGLKTRDVNEESFELLLGYSILKFISAKNFTPYHMAFHIPDKQEEKALEWLKDKVAILKNEGKEIIDFPAWNARSVYFYDRDGNIIEFISRRDFNTSEPKDFSAKSLLGIAEIGLPTANIKEKFDLLNKQCELEIFDGNFEVFCAIGDDSGLLITIDKNKKDWFPTQDKAYSSNFSINFTHKDGEYNFDFNNDCLESYT</sequence>
<dbReference type="Proteomes" id="UP000321954">
    <property type="component" value="Chromosome"/>
</dbReference>
<dbReference type="InterPro" id="IPR037523">
    <property type="entry name" value="VOC_core"/>
</dbReference>